<dbReference type="HOGENOM" id="CLU_047592_6_0_1"/>
<dbReference type="EMBL" id="KN831790">
    <property type="protein sequence ID" value="KIM38468.1"/>
    <property type="molecule type" value="Genomic_DNA"/>
</dbReference>
<evidence type="ECO:0000313" key="3">
    <source>
        <dbReference type="Proteomes" id="UP000053424"/>
    </source>
</evidence>
<reference evidence="2 3" key="1">
    <citation type="submission" date="2014-04" db="EMBL/GenBank/DDBJ databases">
        <authorList>
            <consortium name="DOE Joint Genome Institute"/>
            <person name="Kuo A."/>
            <person name="Gay G."/>
            <person name="Dore J."/>
            <person name="Kohler A."/>
            <person name="Nagy L.G."/>
            <person name="Floudas D."/>
            <person name="Copeland A."/>
            <person name="Barry K.W."/>
            <person name="Cichocki N."/>
            <person name="Veneault-Fourrey C."/>
            <person name="LaButti K."/>
            <person name="Lindquist E.A."/>
            <person name="Lipzen A."/>
            <person name="Lundell T."/>
            <person name="Morin E."/>
            <person name="Murat C."/>
            <person name="Sun H."/>
            <person name="Tunlid A."/>
            <person name="Henrissat B."/>
            <person name="Grigoriev I.V."/>
            <person name="Hibbett D.S."/>
            <person name="Martin F."/>
            <person name="Nordberg H.P."/>
            <person name="Cantor M.N."/>
            <person name="Hua S.X."/>
        </authorList>
    </citation>
    <scope>NUCLEOTIDE SEQUENCE [LARGE SCALE GENOMIC DNA]</scope>
    <source>
        <strain evidence="3">h7</strain>
    </source>
</reference>
<proteinExistence type="predicted"/>
<feature type="region of interest" description="Disordered" evidence="1">
    <location>
        <begin position="1"/>
        <end position="20"/>
    </location>
</feature>
<evidence type="ECO:0008006" key="4">
    <source>
        <dbReference type="Google" id="ProtNLM"/>
    </source>
</evidence>
<evidence type="ECO:0000313" key="2">
    <source>
        <dbReference type="EMBL" id="KIM38468.1"/>
    </source>
</evidence>
<reference evidence="3" key="2">
    <citation type="submission" date="2015-01" db="EMBL/GenBank/DDBJ databases">
        <title>Evolutionary Origins and Diversification of the Mycorrhizal Mutualists.</title>
        <authorList>
            <consortium name="DOE Joint Genome Institute"/>
            <consortium name="Mycorrhizal Genomics Consortium"/>
            <person name="Kohler A."/>
            <person name="Kuo A."/>
            <person name="Nagy L.G."/>
            <person name="Floudas D."/>
            <person name="Copeland A."/>
            <person name="Barry K.W."/>
            <person name="Cichocki N."/>
            <person name="Veneault-Fourrey C."/>
            <person name="LaButti K."/>
            <person name="Lindquist E.A."/>
            <person name="Lipzen A."/>
            <person name="Lundell T."/>
            <person name="Morin E."/>
            <person name="Murat C."/>
            <person name="Riley R."/>
            <person name="Ohm R."/>
            <person name="Sun H."/>
            <person name="Tunlid A."/>
            <person name="Henrissat B."/>
            <person name="Grigoriev I.V."/>
            <person name="Hibbett D.S."/>
            <person name="Martin F."/>
        </authorList>
    </citation>
    <scope>NUCLEOTIDE SEQUENCE [LARGE SCALE GENOMIC DNA]</scope>
    <source>
        <strain evidence="3">h7</strain>
    </source>
</reference>
<evidence type="ECO:0000256" key="1">
    <source>
        <dbReference type="SAM" id="MobiDB-lite"/>
    </source>
</evidence>
<name>A0A0C2XL42_HEBCY</name>
<dbReference type="STRING" id="686832.A0A0C2XL42"/>
<dbReference type="AlphaFoldDB" id="A0A0C2XL42"/>
<gene>
    <name evidence="2" type="ORF">M413DRAFT_447717</name>
</gene>
<dbReference type="Proteomes" id="UP000053424">
    <property type="component" value="Unassembled WGS sequence"/>
</dbReference>
<organism evidence="2 3">
    <name type="scientific">Hebeloma cylindrosporum</name>
    <dbReference type="NCBI Taxonomy" id="76867"/>
    <lineage>
        <taxon>Eukaryota</taxon>
        <taxon>Fungi</taxon>
        <taxon>Dikarya</taxon>
        <taxon>Basidiomycota</taxon>
        <taxon>Agaricomycotina</taxon>
        <taxon>Agaricomycetes</taxon>
        <taxon>Agaricomycetidae</taxon>
        <taxon>Agaricales</taxon>
        <taxon>Agaricineae</taxon>
        <taxon>Hymenogastraceae</taxon>
        <taxon>Hebeloma</taxon>
    </lineage>
</organism>
<protein>
    <recommendedName>
        <fullName evidence="4">BTB domain-containing protein</fullName>
    </recommendedName>
</protein>
<keyword evidence="3" id="KW-1185">Reference proteome</keyword>
<accession>A0A0C2XL42</accession>
<dbReference type="OrthoDB" id="3199068at2759"/>
<sequence length="248" mass="28249">MKIDEEQKWDDEKKVDEPRDSELGSHFLKGDFVVFKAENKLFRVPLYQFTGGSEVFQTLFSLPAGNEEVQGRSETDPIVLPPTISADDFGNFMKVLYPQGTCSWFTFPKAVWISTLKLSSMWFFLHFRNVAIQRLSEKNRLWDVPPTERVVLARTYKVPQWLLQGLRELAGDRVLVSHSDAKIIGFETAFKLAHITFGADKPVVPVNKTLSTAQYCTLVEPRVDAVFDAEVQELRREASTYAPDVNQG</sequence>